<dbReference type="Proteomes" id="UP000710849">
    <property type="component" value="Unassembled WGS sequence"/>
</dbReference>
<comment type="caution">
    <text evidence="2">The sequence shown here is derived from an EMBL/GenBank/DDBJ whole genome shotgun (WGS) entry which is preliminary data.</text>
</comment>
<keyword evidence="3" id="KW-1185">Reference proteome</keyword>
<protein>
    <submittedName>
        <fullName evidence="2">Uncharacterized protein</fullName>
    </submittedName>
</protein>
<name>A0A9P5M4M9_9HELO</name>
<feature type="region of interest" description="Disordered" evidence="1">
    <location>
        <begin position="15"/>
        <end position="59"/>
    </location>
</feature>
<dbReference type="EMBL" id="RCSW01000005">
    <property type="protein sequence ID" value="KAF7949308.1"/>
    <property type="molecule type" value="Genomic_DNA"/>
</dbReference>
<gene>
    <name evidence="2" type="ORF">EAE97_002817</name>
</gene>
<feature type="region of interest" description="Disordered" evidence="1">
    <location>
        <begin position="124"/>
        <end position="164"/>
    </location>
</feature>
<dbReference type="RefSeq" id="XP_038735192.1">
    <property type="nucleotide sequence ID" value="XM_038873329.1"/>
</dbReference>
<feature type="compositionally biased region" description="Basic and acidic residues" evidence="1">
    <location>
        <begin position="150"/>
        <end position="164"/>
    </location>
</feature>
<organism evidence="2 3">
    <name type="scientific">Botrytis byssoidea</name>
    <dbReference type="NCBI Taxonomy" id="139641"/>
    <lineage>
        <taxon>Eukaryota</taxon>
        <taxon>Fungi</taxon>
        <taxon>Dikarya</taxon>
        <taxon>Ascomycota</taxon>
        <taxon>Pezizomycotina</taxon>
        <taxon>Leotiomycetes</taxon>
        <taxon>Helotiales</taxon>
        <taxon>Sclerotiniaceae</taxon>
        <taxon>Botrytis</taxon>
    </lineage>
</organism>
<feature type="compositionally biased region" description="Basic and acidic residues" evidence="1">
    <location>
        <begin position="15"/>
        <end position="33"/>
    </location>
</feature>
<feature type="compositionally biased region" description="Acidic residues" evidence="1">
    <location>
        <begin position="129"/>
        <end position="147"/>
    </location>
</feature>
<reference evidence="2 3" key="1">
    <citation type="journal article" date="2020" name="Genome Biol. Evol.">
        <title>Comparative genomics of Sclerotiniaceae.</title>
        <authorList>
            <person name="Valero Jimenez C.A."/>
            <person name="Steentjes M."/>
            <person name="Scholten O.E."/>
            <person name="Van Kan J.A.L."/>
        </authorList>
    </citation>
    <scope>NUCLEOTIDE SEQUENCE [LARGE SCALE GENOMIC DNA]</scope>
    <source>
        <strain evidence="2 3">MUCL 94</strain>
    </source>
</reference>
<evidence type="ECO:0000313" key="3">
    <source>
        <dbReference type="Proteomes" id="UP000710849"/>
    </source>
</evidence>
<accession>A0A9P5M4M9</accession>
<evidence type="ECO:0000313" key="2">
    <source>
        <dbReference type="EMBL" id="KAF7949308.1"/>
    </source>
</evidence>
<evidence type="ECO:0000256" key="1">
    <source>
        <dbReference type="SAM" id="MobiDB-lite"/>
    </source>
</evidence>
<sequence>MYTLVTAALAFAEHGEEQNIKREKNQSSEEKQKQQTARGRLAQIAKTLPKKDKETAGTELDMKRLVDEGLLARLRSGYSGDREQGVESLKTVRWEGGVGEGILSRRRSNYTSDREQRVESLMTVRGDGESEVAMEEGREEGEEEEGIDGVCKEESEGEVERGMK</sequence>
<dbReference type="AlphaFoldDB" id="A0A9P5M4M9"/>
<feature type="compositionally biased region" description="Basic and acidic residues" evidence="1">
    <location>
        <begin position="49"/>
        <end position="59"/>
    </location>
</feature>
<proteinExistence type="predicted"/>
<dbReference type="GeneID" id="62146406"/>